<proteinExistence type="predicted"/>
<protein>
    <submittedName>
        <fullName evidence="5">Stress responsive A/B Barrel Domain</fullName>
    </submittedName>
</protein>
<name>A0A1M6TP99_9FLAO</name>
<dbReference type="RefSeq" id="WP_072878382.1">
    <property type="nucleotide sequence ID" value="NZ_FOKU01000003.1"/>
</dbReference>
<dbReference type="Proteomes" id="UP000198940">
    <property type="component" value="Unassembled WGS sequence"/>
</dbReference>
<evidence type="ECO:0000313" key="5">
    <source>
        <dbReference type="EMBL" id="SHK58750.1"/>
    </source>
</evidence>
<dbReference type="PANTHER" id="PTHR33178">
    <property type="match status" value="1"/>
</dbReference>
<dbReference type="SMART" id="SM00886">
    <property type="entry name" value="Dabb"/>
    <property type="match status" value="1"/>
</dbReference>
<dbReference type="EMBL" id="FRAT01000003">
    <property type="protein sequence ID" value="SHK58750.1"/>
    <property type="molecule type" value="Genomic_DNA"/>
</dbReference>
<evidence type="ECO:0000313" key="4">
    <source>
        <dbReference type="EMBL" id="SFB89601.1"/>
    </source>
</evidence>
<gene>
    <name evidence="4" type="ORF">SAMN04487891_103297</name>
    <name evidence="5" type="ORF">SAMN05216293_1458</name>
</gene>
<sequence>MKTISISLFAALLLMGCGNSTQKETTEKPKETVKKTEETATRQLRHVVLFKFKETSTADDIEQVKQAFDALPSKIPLIKGYEWGLNNSPENLNKGFTHCFFLTFNSEADRDAYLPHPDHKVFGDIAGPHIEDVLVVDYWTE</sequence>
<comment type="subunit">
    <text evidence="1">Homodimer.</text>
</comment>
<evidence type="ECO:0000256" key="2">
    <source>
        <dbReference type="SAM" id="SignalP"/>
    </source>
</evidence>
<evidence type="ECO:0000313" key="7">
    <source>
        <dbReference type="Proteomes" id="UP000198940"/>
    </source>
</evidence>
<feature type="chain" id="PRO_5009921161" evidence="2">
    <location>
        <begin position="23"/>
        <end position="141"/>
    </location>
</feature>
<dbReference type="Pfam" id="PF07876">
    <property type="entry name" value="Dabb"/>
    <property type="match status" value="1"/>
</dbReference>
<dbReference type="EMBL" id="FOKU01000003">
    <property type="protein sequence ID" value="SFB89601.1"/>
    <property type="molecule type" value="Genomic_DNA"/>
</dbReference>
<dbReference type="Gene3D" id="3.30.70.100">
    <property type="match status" value="1"/>
</dbReference>
<dbReference type="PROSITE" id="PS51502">
    <property type="entry name" value="S_R_A_B_BARREL"/>
    <property type="match status" value="1"/>
</dbReference>
<dbReference type="InterPro" id="IPR044662">
    <property type="entry name" value="HS1/DABB1-like"/>
</dbReference>
<accession>A0A1M6TP99</accession>
<dbReference type="InterPro" id="IPR011008">
    <property type="entry name" value="Dimeric_a/b-barrel"/>
</dbReference>
<dbReference type="SUPFAM" id="SSF54909">
    <property type="entry name" value="Dimeric alpha+beta barrel"/>
    <property type="match status" value="1"/>
</dbReference>
<keyword evidence="7" id="KW-1185">Reference proteome</keyword>
<dbReference type="AlphaFoldDB" id="A0A1M6TP99"/>
<comment type="caution">
    <text evidence="5">The sequence shown here is derived from an EMBL/GenBank/DDBJ whole genome shotgun (WGS) entry which is preliminary data.</text>
</comment>
<dbReference type="STRING" id="1055723.SAMN05216293_1458"/>
<dbReference type="InterPro" id="IPR013097">
    <property type="entry name" value="Dabb"/>
</dbReference>
<organism evidence="5 6">
    <name type="scientific">Flagellimonas taeanensis</name>
    <dbReference type="NCBI Taxonomy" id="1005926"/>
    <lineage>
        <taxon>Bacteria</taxon>
        <taxon>Pseudomonadati</taxon>
        <taxon>Bacteroidota</taxon>
        <taxon>Flavobacteriia</taxon>
        <taxon>Flavobacteriales</taxon>
        <taxon>Flavobacteriaceae</taxon>
        <taxon>Flagellimonas</taxon>
    </lineage>
</organism>
<evidence type="ECO:0000259" key="3">
    <source>
        <dbReference type="PROSITE" id="PS51502"/>
    </source>
</evidence>
<evidence type="ECO:0000313" key="6">
    <source>
        <dbReference type="Proteomes" id="UP000184031"/>
    </source>
</evidence>
<keyword evidence="2" id="KW-0732">Signal</keyword>
<reference evidence="5 6" key="1">
    <citation type="submission" date="2016-11" db="EMBL/GenBank/DDBJ databases">
        <authorList>
            <person name="Varghese N."/>
            <person name="Submissions S."/>
        </authorList>
    </citation>
    <scope>NUCLEOTIDE SEQUENCE [LARGE SCALE GENOMIC DNA]</scope>
    <source>
        <strain evidence="5 6">CGMCC 1.12174</strain>
        <strain evidence="4 7">DSM 26351</strain>
    </source>
</reference>
<feature type="domain" description="Stress-response A/B barrel" evidence="3">
    <location>
        <begin position="44"/>
        <end position="138"/>
    </location>
</feature>
<feature type="signal peptide" evidence="2">
    <location>
        <begin position="1"/>
        <end position="22"/>
    </location>
</feature>
<dbReference type="PANTHER" id="PTHR33178:SF10">
    <property type="entry name" value="STRESS-RESPONSE A_B BARREL DOMAIN-CONTAINING PROTEIN"/>
    <property type="match status" value="1"/>
</dbReference>
<dbReference type="OrthoDB" id="9816070at2"/>
<evidence type="ECO:0000256" key="1">
    <source>
        <dbReference type="ARBA" id="ARBA00011738"/>
    </source>
</evidence>
<dbReference type="Proteomes" id="UP000184031">
    <property type="component" value="Unassembled WGS sequence"/>
</dbReference>
<dbReference type="PROSITE" id="PS51257">
    <property type="entry name" value="PROKAR_LIPOPROTEIN"/>
    <property type="match status" value="1"/>
</dbReference>